<dbReference type="Proteomes" id="UP000886191">
    <property type="component" value="Unassembled WGS sequence"/>
</dbReference>
<evidence type="ECO:0000256" key="5">
    <source>
        <dbReference type="ARBA" id="ARBA00022694"/>
    </source>
</evidence>
<dbReference type="GO" id="GO:0002130">
    <property type="term" value="P:wobble position ribose methylation"/>
    <property type="evidence" value="ECO:0007669"/>
    <property type="project" value="TreeGrafter"/>
</dbReference>
<comment type="function">
    <text evidence="6">Could methylate the ribose at the nucleotide 34 wobble position in tRNA.</text>
</comment>
<dbReference type="EC" id="2.1.1.207" evidence="6"/>
<feature type="domain" description="tRNA/rRNA methyltransferase SpoU type" evidence="8">
    <location>
        <begin position="3"/>
        <end position="143"/>
    </location>
</feature>
<comment type="similarity">
    <text evidence="6">Belongs to the class IV-like SAM-binding methyltransferase superfamily. RNA methyltransferase TrmH family. TrmL subfamily.</text>
</comment>
<keyword evidence="5 6" id="KW-0819">tRNA processing</keyword>
<evidence type="ECO:0000256" key="6">
    <source>
        <dbReference type="HAMAP-Rule" id="MF_01885"/>
    </source>
</evidence>
<dbReference type="GO" id="GO:0008175">
    <property type="term" value="F:tRNA methyltransferase activity"/>
    <property type="evidence" value="ECO:0007669"/>
    <property type="project" value="UniProtKB-UniRule"/>
</dbReference>
<dbReference type="PANTHER" id="PTHR42971:SF1">
    <property type="entry name" value="TRNA (CYTIDINE(34)-2'-O)-METHYLTRANSFERASE"/>
    <property type="match status" value="1"/>
</dbReference>
<evidence type="ECO:0000256" key="1">
    <source>
        <dbReference type="ARBA" id="ARBA00022490"/>
    </source>
</evidence>
<evidence type="ECO:0000256" key="4">
    <source>
        <dbReference type="ARBA" id="ARBA00022691"/>
    </source>
</evidence>
<gene>
    <name evidence="9" type="ORF">ENH87_04035</name>
</gene>
<keyword evidence="2 6" id="KW-0489">Methyltransferase</keyword>
<protein>
    <recommendedName>
        <fullName evidence="6">Putative tRNA (cytidine(34)-2'-O)-methyltransferase</fullName>
        <ecNumber evidence="6">2.1.1.207</ecNumber>
    </recommendedName>
    <alternativeName>
        <fullName evidence="6">tRNA (cytidine/uridine-2'-O-)-methyltransferase</fullName>
    </alternativeName>
</protein>
<comment type="catalytic activity">
    <reaction evidence="6">
        <text>5-carboxymethylaminomethyluridine(34) in tRNA(Leu) + S-adenosyl-L-methionine = 5-carboxymethylaminomethyl-2'-O-methyluridine(34) in tRNA(Leu) + S-adenosyl-L-homocysteine + H(+)</text>
        <dbReference type="Rhea" id="RHEA:43088"/>
        <dbReference type="Rhea" id="RHEA-COMP:10333"/>
        <dbReference type="Rhea" id="RHEA-COMP:10334"/>
        <dbReference type="ChEBI" id="CHEBI:15378"/>
        <dbReference type="ChEBI" id="CHEBI:57856"/>
        <dbReference type="ChEBI" id="CHEBI:59789"/>
        <dbReference type="ChEBI" id="CHEBI:74508"/>
        <dbReference type="ChEBI" id="CHEBI:74511"/>
        <dbReference type="EC" id="2.1.1.207"/>
    </reaction>
</comment>
<dbReference type="EMBL" id="DRGL01000020">
    <property type="protein sequence ID" value="HEA20067.1"/>
    <property type="molecule type" value="Genomic_DNA"/>
</dbReference>
<accession>A0A831QNC2</accession>
<dbReference type="PANTHER" id="PTHR42971">
    <property type="entry name" value="TRNA (CYTIDINE(34)-2'-O)-METHYLTRANSFERASE"/>
    <property type="match status" value="1"/>
</dbReference>
<feature type="binding site" evidence="6 7">
    <location>
        <position position="122"/>
    </location>
    <ligand>
        <name>S-adenosyl-L-methionine</name>
        <dbReference type="ChEBI" id="CHEBI:59789"/>
    </ligand>
</feature>
<dbReference type="SUPFAM" id="SSF75217">
    <property type="entry name" value="alpha/beta knot"/>
    <property type="match status" value="1"/>
</dbReference>
<evidence type="ECO:0000256" key="7">
    <source>
        <dbReference type="PIRSR" id="PIRSR029256-1"/>
    </source>
</evidence>
<dbReference type="CDD" id="cd18094">
    <property type="entry name" value="SpoU-like_TrmL"/>
    <property type="match status" value="1"/>
</dbReference>
<feature type="binding site" evidence="6 7">
    <location>
        <position position="131"/>
    </location>
    <ligand>
        <name>S-adenosyl-L-methionine</name>
        <dbReference type="ChEBI" id="CHEBI:59789"/>
    </ligand>
</feature>
<reference evidence="9" key="1">
    <citation type="journal article" date="2020" name="mSystems">
        <title>Genome- and Community-Level Interaction Insights into Carbon Utilization and Element Cycling Functions of Hydrothermarchaeota in Hydrothermal Sediment.</title>
        <authorList>
            <person name="Zhou Z."/>
            <person name="Liu Y."/>
            <person name="Xu W."/>
            <person name="Pan J."/>
            <person name="Luo Z.H."/>
            <person name="Li M."/>
        </authorList>
    </citation>
    <scope>NUCLEOTIDE SEQUENCE [LARGE SCALE GENOMIC DNA]</scope>
    <source>
        <strain evidence="9">HyVt-345</strain>
    </source>
</reference>
<dbReference type="InterPro" id="IPR016914">
    <property type="entry name" value="TrmL"/>
</dbReference>
<proteinExistence type="inferred from homology"/>
<dbReference type="InterPro" id="IPR029028">
    <property type="entry name" value="Alpha/beta_knot_MTases"/>
</dbReference>
<dbReference type="PIRSF" id="PIRSF029256">
    <property type="entry name" value="SpoU_TrmH_prd"/>
    <property type="match status" value="1"/>
</dbReference>
<sequence length="156" mass="17948">MAFNIVLIEPEIPNNTGNIGRLALATGSHLHLIKPFGFELSDKRLKRAGLDYWQHLSVSIYEDSEAFFAKHRDEKMVFFSSRAQQNYWSIDYEENLFLVFGKESFGLAETITDKNVTKLYKIPMYSEHIRSLNLANAVGIAVYEGLRRLSNHVPEH</sequence>
<evidence type="ECO:0000313" key="9">
    <source>
        <dbReference type="EMBL" id="HEA20067.1"/>
    </source>
</evidence>
<keyword evidence="4 6" id="KW-0949">S-adenosyl-L-methionine</keyword>
<dbReference type="GO" id="GO:0003723">
    <property type="term" value="F:RNA binding"/>
    <property type="evidence" value="ECO:0007669"/>
    <property type="project" value="InterPro"/>
</dbReference>
<dbReference type="AlphaFoldDB" id="A0A831QNC2"/>
<organism evidence="9">
    <name type="scientific">Pricia antarctica</name>
    <dbReference type="NCBI Taxonomy" id="641691"/>
    <lineage>
        <taxon>Bacteria</taxon>
        <taxon>Pseudomonadati</taxon>
        <taxon>Bacteroidota</taxon>
        <taxon>Flavobacteriia</taxon>
        <taxon>Flavobacteriales</taxon>
        <taxon>Flavobacteriaceae</taxon>
        <taxon>Pricia</taxon>
    </lineage>
</organism>
<keyword evidence="3 6" id="KW-0808">Transferase</keyword>
<comment type="caution">
    <text evidence="9">The sequence shown here is derived from an EMBL/GenBank/DDBJ whole genome shotgun (WGS) entry which is preliminary data.</text>
</comment>
<name>A0A831QNC2_9FLAO</name>
<dbReference type="GO" id="GO:0008757">
    <property type="term" value="F:S-adenosylmethionine-dependent methyltransferase activity"/>
    <property type="evidence" value="ECO:0007669"/>
    <property type="project" value="UniProtKB-UniRule"/>
</dbReference>
<comment type="catalytic activity">
    <reaction evidence="6">
        <text>cytidine(34) in tRNA + S-adenosyl-L-methionine = 2'-O-methylcytidine(34) in tRNA + S-adenosyl-L-homocysteine + H(+)</text>
        <dbReference type="Rhea" id="RHEA:43084"/>
        <dbReference type="Rhea" id="RHEA-COMP:10331"/>
        <dbReference type="Rhea" id="RHEA-COMP:10332"/>
        <dbReference type="ChEBI" id="CHEBI:15378"/>
        <dbReference type="ChEBI" id="CHEBI:57856"/>
        <dbReference type="ChEBI" id="CHEBI:59789"/>
        <dbReference type="ChEBI" id="CHEBI:74495"/>
        <dbReference type="ChEBI" id="CHEBI:82748"/>
        <dbReference type="EC" id="2.1.1.207"/>
    </reaction>
</comment>
<comment type="subcellular location">
    <subcellularLocation>
        <location evidence="6">Cytoplasm</location>
    </subcellularLocation>
</comment>
<comment type="caution">
    <text evidence="6">Lacks conserved residue(s) required for the propagation of feature annotation.</text>
</comment>
<dbReference type="InterPro" id="IPR001537">
    <property type="entry name" value="SpoU_MeTrfase"/>
</dbReference>
<keyword evidence="1 6" id="KW-0963">Cytoplasm</keyword>
<evidence type="ECO:0000256" key="2">
    <source>
        <dbReference type="ARBA" id="ARBA00022603"/>
    </source>
</evidence>
<feature type="binding site" evidence="6 7">
    <location>
        <position position="101"/>
    </location>
    <ligand>
        <name>S-adenosyl-L-methionine</name>
        <dbReference type="ChEBI" id="CHEBI:59789"/>
    </ligand>
</feature>
<dbReference type="GO" id="GO:0005737">
    <property type="term" value="C:cytoplasm"/>
    <property type="evidence" value="ECO:0007669"/>
    <property type="project" value="UniProtKB-SubCell"/>
</dbReference>
<dbReference type="Gene3D" id="3.40.1280.10">
    <property type="match status" value="1"/>
</dbReference>
<evidence type="ECO:0000259" key="8">
    <source>
        <dbReference type="Pfam" id="PF00588"/>
    </source>
</evidence>
<dbReference type="InterPro" id="IPR029026">
    <property type="entry name" value="tRNA_m1G_MTases_N"/>
</dbReference>
<dbReference type="HAMAP" id="MF_01885">
    <property type="entry name" value="tRNA_methyltr_TrmL"/>
    <property type="match status" value="1"/>
</dbReference>
<evidence type="ECO:0000256" key="3">
    <source>
        <dbReference type="ARBA" id="ARBA00022679"/>
    </source>
</evidence>
<dbReference type="Pfam" id="PF00588">
    <property type="entry name" value="SpoU_methylase"/>
    <property type="match status" value="1"/>
</dbReference>